<evidence type="ECO:0000313" key="2">
    <source>
        <dbReference type="Proteomes" id="UP000030645"/>
    </source>
</evidence>
<dbReference type="Proteomes" id="UP000030645">
    <property type="component" value="Unassembled WGS sequence"/>
</dbReference>
<organism evidence="1 2">
    <name type="scientific">Morus notabilis</name>
    <dbReference type="NCBI Taxonomy" id="981085"/>
    <lineage>
        <taxon>Eukaryota</taxon>
        <taxon>Viridiplantae</taxon>
        <taxon>Streptophyta</taxon>
        <taxon>Embryophyta</taxon>
        <taxon>Tracheophyta</taxon>
        <taxon>Spermatophyta</taxon>
        <taxon>Magnoliopsida</taxon>
        <taxon>eudicotyledons</taxon>
        <taxon>Gunneridae</taxon>
        <taxon>Pentapetalae</taxon>
        <taxon>rosids</taxon>
        <taxon>fabids</taxon>
        <taxon>Rosales</taxon>
        <taxon>Moraceae</taxon>
        <taxon>Moreae</taxon>
        <taxon>Morus</taxon>
    </lineage>
</organism>
<reference evidence="2" key="1">
    <citation type="submission" date="2013-01" db="EMBL/GenBank/DDBJ databases">
        <title>Draft Genome Sequence of a Mulberry Tree, Morus notabilis C.K. Schneid.</title>
        <authorList>
            <person name="He N."/>
            <person name="Zhao S."/>
        </authorList>
    </citation>
    <scope>NUCLEOTIDE SEQUENCE</scope>
</reference>
<evidence type="ECO:0000313" key="1">
    <source>
        <dbReference type="EMBL" id="EXB95383.1"/>
    </source>
</evidence>
<accession>W9RKF5</accession>
<dbReference type="EMBL" id="KE345201">
    <property type="protein sequence ID" value="EXB95383.1"/>
    <property type="molecule type" value="Genomic_DNA"/>
</dbReference>
<sequence>MICLSWSYVASCYWTKLFKGIIIGHCLCQEKGPKLRLTRAQKAANKLLQLQYGRVPKRSRF</sequence>
<dbReference type="AlphaFoldDB" id="W9RKF5"/>
<gene>
    <name evidence="1" type="ORF">L484_014356</name>
</gene>
<proteinExistence type="predicted"/>
<protein>
    <submittedName>
        <fullName evidence="1">Uncharacterized protein</fullName>
    </submittedName>
</protein>
<name>W9RKF5_9ROSA</name>
<keyword evidence="2" id="KW-1185">Reference proteome</keyword>